<feature type="signal peptide" evidence="1">
    <location>
        <begin position="1"/>
        <end position="21"/>
    </location>
</feature>
<dbReference type="RefSeq" id="WP_160907492.1">
    <property type="nucleotide sequence ID" value="NZ_WVHS01000003.1"/>
</dbReference>
<protein>
    <submittedName>
        <fullName evidence="2">Uncharacterized protein</fullName>
    </submittedName>
</protein>
<name>A0A7K1XZR4_9SPHI</name>
<dbReference type="AlphaFoldDB" id="A0A7K1XZR4"/>
<proteinExistence type="predicted"/>
<dbReference type="Proteomes" id="UP000451233">
    <property type="component" value="Unassembled WGS sequence"/>
</dbReference>
<gene>
    <name evidence="2" type="ORF">GS398_14415</name>
</gene>
<reference evidence="2 3" key="1">
    <citation type="submission" date="2019-11" db="EMBL/GenBank/DDBJ databases">
        <title>Pedobacter sp. HMF7056 Genome sequencing and assembly.</title>
        <authorList>
            <person name="Kang H."/>
            <person name="Kim H."/>
            <person name="Joh K."/>
        </authorList>
    </citation>
    <scope>NUCLEOTIDE SEQUENCE [LARGE SCALE GENOMIC DNA]</scope>
    <source>
        <strain evidence="2 3">HMF7056</strain>
    </source>
</reference>
<feature type="chain" id="PRO_5029539677" evidence="1">
    <location>
        <begin position="22"/>
        <end position="482"/>
    </location>
</feature>
<comment type="caution">
    <text evidence="2">The sequence shown here is derived from an EMBL/GenBank/DDBJ whole genome shotgun (WGS) entry which is preliminary data.</text>
</comment>
<sequence>MKLFTLLFPLFFSFLSLSAQNTIKIEGSKEVSISRDELKVADFSSKESTYNFIINTILKPSKMEDVAALRRWSAVDGMNLNQSAILFIRHDYTKSRLQDLSAPAKEALDKLINLVPAYEQALKDGDKWLIQLKLGTITTGDADNLVKNSNYFTDDEKAALSPFHFTAAVPANQQHFIEIFTNNLKRLKEVTLPNAIAKIQKDEPTIIEEPAIVTTLLHKEKGEWSDYLLKTKKILVILLGGEEDIAKASIEIENTVSAMDASLADLKSLAQALAMSAKTGIKCKVIALSPDGIIPPSTLTIKHAAFKEAPQYKIHETGNFLFKVGVSATYLDKNTYKIENQELVIAPDPDQQKVWKENLVAMVEYSFAPRDYDRFGSFFSKDDKTPRLNRFGLFAGCKLSKKPWELLTMGGSFALSNTVSVNGGLSFALKEGQQTVDVGEITDLEDARKLADQEYQNAKWFIGLSFSPKIITKALGLEKEKK</sequence>
<organism evidence="2 3">
    <name type="scientific">Hufsiella ginkgonis</name>
    <dbReference type="NCBI Taxonomy" id="2695274"/>
    <lineage>
        <taxon>Bacteria</taxon>
        <taxon>Pseudomonadati</taxon>
        <taxon>Bacteroidota</taxon>
        <taxon>Sphingobacteriia</taxon>
        <taxon>Sphingobacteriales</taxon>
        <taxon>Sphingobacteriaceae</taxon>
        <taxon>Hufsiella</taxon>
    </lineage>
</organism>
<evidence type="ECO:0000256" key="1">
    <source>
        <dbReference type="SAM" id="SignalP"/>
    </source>
</evidence>
<evidence type="ECO:0000313" key="2">
    <source>
        <dbReference type="EMBL" id="MXV16501.1"/>
    </source>
</evidence>
<evidence type="ECO:0000313" key="3">
    <source>
        <dbReference type="Proteomes" id="UP000451233"/>
    </source>
</evidence>
<keyword evidence="1" id="KW-0732">Signal</keyword>
<dbReference type="EMBL" id="WVHS01000003">
    <property type="protein sequence ID" value="MXV16501.1"/>
    <property type="molecule type" value="Genomic_DNA"/>
</dbReference>
<keyword evidence="3" id="KW-1185">Reference proteome</keyword>
<accession>A0A7K1XZR4</accession>